<organism evidence="9">
    <name type="scientific">Vecturithrix granuli</name>
    <dbReference type="NCBI Taxonomy" id="1499967"/>
    <lineage>
        <taxon>Bacteria</taxon>
        <taxon>Candidatus Moduliflexota</taxon>
        <taxon>Candidatus Vecturitrichia</taxon>
        <taxon>Candidatus Vecturitrichales</taxon>
        <taxon>Candidatus Vecturitrichaceae</taxon>
        <taxon>Candidatus Vecturithrix</taxon>
    </lineage>
</organism>
<dbReference type="HOGENOM" id="CLU_019824_4_1_0"/>
<dbReference type="STRING" id="1499967.U27_02104"/>
<reference evidence="9" key="1">
    <citation type="journal article" date="2015" name="PeerJ">
        <title>First genomic representation of candidate bacterial phylum KSB3 points to enhanced environmental sensing as a trigger of wastewater bulking.</title>
        <authorList>
            <person name="Sekiguchi Y."/>
            <person name="Ohashi A."/>
            <person name="Parks D.H."/>
            <person name="Yamauchi T."/>
            <person name="Tyson G.W."/>
            <person name="Hugenholtz P."/>
        </authorList>
    </citation>
    <scope>NUCLEOTIDE SEQUENCE [LARGE SCALE GENOMIC DNA]</scope>
</reference>
<evidence type="ECO:0000256" key="6">
    <source>
        <dbReference type="ARBA" id="ARBA00023136"/>
    </source>
</evidence>
<evidence type="ECO:0000256" key="5">
    <source>
        <dbReference type="ARBA" id="ARBA00022989"/>
    </source>
</evidence>
<feature type="transmembrane region" description="Helical" evidence="7">
    <location>
        <begin position="93"/>
        <end position="116"/>
    </location>
</feature>
<feature type="transmembrane region" description="Helical" evidence="7">
    <location>
        <begin position="167"/>
        <end position="193"/>
    </location>
</feature>
<keyword evidence="4 7" id="KW-0812">Transmembrane</keyword>
<keyword evidence="6 7" id="KW-0472">Membrane</keyword>
<dbReference type="Pfam" id="PF06808">
    <property type="entry name" value="DctM"/>
    <property type="match status" value="1"/>
</dbReference>
<feature type="transmembrane region" description="Helical" evidence="7">
    <location>
        <begin position="399"/>
        <end position="420"/>
    </location>
</feature>
<dbReference type="PANTHER" id="PTHR33362:SF3">
    <property type="entry name" value="SIALIC ACID TRAP TRANSPORTER PERMEASE PROTEIN SIAT"/>
    <property type="match status" value="1"/>
</dbReference>
<dbReference type="GO" id="GO:0005886">
    <property type="term" value="C:plasma membrane"/>
    <property type="evidence" value="ECO:0007669"/>
    <property type="project" value="UniProtKB-SubCell"/>
</dbReference>
<feature type="transmembrane region" description="Helical" evidence="7">
    <location>
        <begin position="6"/>
        <end position="33"/>
    </location>
</feature>
<feature type="transmembrane region" description="Helical" evidence="7">
    <location>
        <begin position="53"/>
        <end position="73"/>
    </location>
</feature>
<keyword evidence="2" id="KW-1003">Cell membrane</keyword>
<feature type="domain" description="TRAP C4-dicarboxylate transport system permease DctM subunit" evidence="8">
    <location>
        <begin position="6"/>
        <end position="416"/>
    </location>
</feature>
<feature type="transmembrane region" description="Helical" evidence="7">
    <location>
        <begin position="313"/>
        <end position="343"/>
    </location>
</feature>
<evidence type="ECO:0000256" key="4">
    <source>
        <dbReference type="ARBA" id="ARBA00022692"/>
    </source>
</evidence>
<dbReference type="AlphaFoldDB" id="A0A0S6W6N5"/>
<dbReference type="InterPro" id="IPR010656">
    <property type="entry name" value="DctM"/>
</dbReference>
<protein>
    <submittedName>
        <fullName evidence="9">TRAP dicarboxylate transporter, DctM subunit</fullName>
    </submittedName>
</protein>
<keyword evidence="10" id="KW-1185">Reference proteome</keyword>
<dbReference type="Proteomes" id="UP000030661">
    <property type="component" value="Unassembled WGS sequence"/>
</dbReference>
<dbReference type="PIRSF" id="PIRSF006066">
    <property type="entry name" value="HI0050"/>
    <property type="match status" value="1"/>
</dbReference>
<keyword evidence="5 7" id="KW-1133">Transmembrane helix</keyword>
<evidence type="ECO:0000256" key="2">
    <source>
        <dbReference type="ARBA" id="ARBA00022475"/>
    </source>
</evidence>
<sequence>MVAFVIILFIVLLVIGVPIALMLGLCSLIPLMVAHKIPAIVVAQKLFNGIDSFPMTAIPFFILAADLMSGGGITNRLMKFSNALLGHLRGGLAHVTVMLSMLFAGISGSALADAAGPGAVMMRIMKEAGYDEDFSGALAAVAAVIGPIIPPSIIMVVYAITEPSVSIAALFIAGIIPGVLIGLALMGCNYVLAVKRNYRFSQSRLSVKEMAVHTWRAIPVLLLPVIIIGGILSGIFTATEAAATATAYALLVGLVTRELKLKQLPKILIQSAVTSSSVLIIVSTASAFAWLITVLRIPQNLASVVAQFSSSTYVFLFVVNILLLIAGTVIDTLPAVLIFLPVLAPVAQQFHVHPLHFAIIFCVNLCIGMVTPPHGPVLFVISSISKVSIERLTKAELPLLLATIVILFLITYIPGLVLILPRLFGLIR</sequence>
<evidence type="ECO:0000256" key="1">
    <source>
        <dbReference type="ARBA" id="ARBA00004429"/>
    </source>
</evidence>
<feature type="transmembrane region" description="Helical" evidence="7">
    <location>
        <begin position="137"/>
        <end position="161"/>
    </location>
</feature>
<name>A0A0S6W6N5_VECG1</name>
<feature type="transmembrane region" description="Helical" evidence="7">
    <location>
        <begin position="271"/>
        <end position="293"/>
    </location>
</feature>
<evidence type="ECO:0000313" key="10">
    <source>
        <dbReference type="Proteomes" id="UP000030661"/>
    </source>
</evidence>
<accession>A0A0S6W6N5</accession>
<evidence type="ECO:0000256" key="3">
    <source>
        <dbReference type="ARBA" id="ARBA00022519"/>
    </source>
</evidence>
<evidence type="ECO:0000313" key="9">
    <source>
        <dbReference type="EMBL" id="GAK55272.1"/>
    </source>
</evidence>
<evidence type="ECO:0000259" key="8">
    <source>
        <dbReference type="Pfam" id="PF06808"/>
    </source>
</evidence>
<dbReference type="InterPro" id="IPR004681">
    <property type="entry name" value="TRAP_DctM"/>
</dbReference>
<dbReference type="eggNOG" id="COG1593">
    <property type="taxonomic scope" value="Bacteria"/>
</dbReference>
<comment type="subcellular location">
    <subcellularLocation>
        <location evidence="1">Cell inner membrane</location>
        <topology evidence="1">Multi-pass membrane protein</topology>
    </subcellularLocation>
</comment>
<dbReference type="GO" id="GO:0022857">
    <property type="term" value="F:transmembrane transporter activity"/>
    <property type="evidence" value="ECO:0007669"/>
    <property type="project" value="TreeGrafter"/>
</dbReference>
<dbReference type="PANTHER" id="PTHR33362">
    <property type="entry name" value="SIALIC ACID TRAP TRANSPORTER PERMEASE PROTEIN SIAT-RELATED"/>
    <property type="match status" value="1"/>
</dbReference>
<evidence type="ECO:0000256" key="7">
    <source>
        <dbReference type="SAM" id="Phobius"/>
    </source>
</evidence>
<dbReference type="NCBIfam" id="TIGR00786">
    <property type="entry name" value="dctM"/>
    <property type="match status" value="1"/>
</dbReference>
<keyword evidence="3" id="KW-0997">Cell inner membrane</keyword>
<dbReference type="EMBL" id="DF820463">
    <property type="protein sequence ID" value="GAK55272.1"/>
    <property type="molecule type" value="Genomic_DNA"/>
</dbReference>
<gene>
    <name evidence="9" type="ORF">U27_02104</name>
</gene>
<proteinExistence type="predicted"/>
<feature type="transmembrane region" description="Helical" evidence="7">
    <location>
        <begin position="214"/>
        <end position="235"/>
    </location>
</feature>
<feature type="transmembrane region" description="Helical" evidence="7">
    <location>
        <begin position="355"/>
        <end position="379"/>
    </location>
</feature>